<feature type="transmembrane region" description="Helical" evidence="6">
    <location>
        <begin position="115"/>
        <end position="140"/>
    </location>
</feature>
<feature type="transmembrane region" description="Helical" evidence="6">
    <location>
        <begin position="152"/>
        <end position="170"/>
    </location>
</feature>
<keyword evidence="4 6" id="KW-1133">Transmembrane helix</keyword>
<feature type="transmembrane region" description="Helical" evidence="6">
    <location>
        <begin position="350"/>
        <end position="371"/>
    </location>
</feature>
<feature type="transmembrane region" description="Helical" evidence="6">
    <location>
        <begin position="377"/>
        <end position="396"/>
    </location>
</feature>
<dbReference type="EMBL" id="JACWMS010000003">
    <property type="protein sequence ID" value="MBD1320970.1"/>
    <property type="molecule type" value="Genomic_DNA"/>
</dbReference>
<keyword evidence="5 6" id="KW-0472">Membrane</keyword>
<comment type="caution">
    <text evidence="8">The sequence shown here is derived from an EMBL/GenBank/DDBJ whole genome shotgun (WGS) entry which is preliminary data.</text>
</comment>
<keyword evidence="9" id="KW-1185">Reference proteome</keyword>
<keyword evidence="2" id="KW-1003">Cell membrane</keyword>
<dbReference type="RefSeq" id="WP_190267631.1">
    <property type="nucleotide sequence ID" value="NZ_BAABAD010000005.1"/>
</dbReference>
<evidence type="ECO:0000256" key="4">
    <source>
        <dbReference type="ARBA" id="ARBA00022989"/>
    </source>
</evidence>
<dbReference type="InterPro" id="IPR050189">
    <property type="entry name" value="MFS_Efflux_Transporters"/>
</dbReference>
<feature type="transmembrane region" description="Helical" evidence="6">
    <location>
        <begin position="254"/>
        <end position="278"/>
    </location>
</feature>
<feature type="domain" description="Major facilitator superfamily (MFS) profile" evidence="7">
    <location>
        <begin position="24"/>
        <end position="398"/>
    </location>
</feature>
<dbReference type="InterPro" id="IPR011701">
    <property type="entry name" value="MFS"/>
</dbReference>
<dbReference type="PANTHER" id="PTHR43124">
    <property type="entry name" value="PURINE EFFLUX PUMP PBUE"/>
    <property type="match status" value="1"/>
</dbReference>
<evidence type="ECO:0000256" key="5">
    <source>
        <dbReference type="ARBA" id="ARBA00023136"/>
    </source>
</evidence>
<organism evidence="8 9">
    <name type="scientific">Gordonia hankookensis</name>
    <dbReference type="NCBI Taxonomy" id="589403"/>
    <lineage>
        <taxon>Bacteria</taxon>
        <taxon>Bacillati</taxon>
        <taxon>Actinomycetota</taxon>
        <taxon>Actinomycetes</taxon>
        <taxon>Mycobacteriales</taxon>
        <taxon>Gordoniaceae</taxon>
        <taxon>Gordonia</taxon>
    </lineage>
</organism>
<dbReference type="InterPro" id="IPR020846">
    <property type="entry name" value="MFS_dom"/>
</dbReference>
<dbReference type="Proteomes" id="UP000602395">
    <property type="component" value="Unassembled WGS sequence"/>
</dbReference>
<evidence type="ECO:0000256" key="3">
    <source>
        <dbReference type="ARBA" id="ARBA00022692"/>
    </source>
</evidence>
<gene>
    <name evidence="8" type="ORF">IDF66_15395</name>
</gene>
<evidence type="ECO:0000256" key="6">
    <source>
        <dbReference type="SAM" id="Phobius"/>
    </source>
</evidence>
<evidence type="ECO:0000256" key="1">
    <source>
        <dbReference type="ARBA" id="ARBA00004651"/>
    </source>
</evidence>
<dbReference type="SUPFAM" id="SSF103473">
    <property type="entry name" value="MFS general substrate transporter"/>
    <property type="match status" value="1"/>
</dbReference>
<dbReference type="Gene3D" id="1.20.1250.20">
    <property type="entry name" value="MFS general substrate transporter like domains"/>
    <property type="match status" value="2"/>
</dbReference>
<dbReference type="CDD" id="cd17324">
    <property type="entry name" value="MFS_NepI_like"/>
    <property type="match status" value="1"/>
</dbReference>
<evidence type="ECO:0000256" key="2">
    <source>
        <dbReference type="ARBA" id="ARBA00022475"/>
    </source>
</evidence>
<feature type="transmembrane region" description="Helical" evidence="6">
    <location>
        <begin position="23"/>
        <end position="44"/>
    </location>
</feature>
<feature type="transmembrane region" description="Helical" evidence="6">
    <location>
        <begin position="90"/>
        <end position="109"/>
    </location>
</feature>
<accession>A0ABR7WE94</accession>
<sequence>MVSSPPGLTQASSARPQRSIRRWAILALALGGFGIGTTEFVAMGLLPNIAGTLGVSEPTAGHVISAYALGVVVGAPLIAALTARMSRRTLLISLMVAFTVGNLATVLAPTYGLLIVARFVAGLPHGAYFGVAALVAAHLAGPRDRAKAVGKVMLGLSVANVLGVPMATWLGESLGWRVAFALVVVIGLATIVALVRNLPDLADMPVTNPITELGALARPQVWFTLLIGVVGFGGMFAFYTYLNSALTNVTGISVSLVPVALMLFGLGMVVGNVAGGILADRSVPLGILIGLVATGASLALFALMLQNAWAAMFLSFAIGLSGASTIPALQTRLMDVADDAQTLAAALNHSALNIANALGAWLGGVVIAAGHGYRAPSMLGALLAVAGLLVLALALVTQRRAARVRPCSEVPAEGVSLSA</sequence>
<dbReference type="Pfam" id="PF07690">
    <property type="entry name" value="MFS_1"/>
    <property type="match status" value="1"/>
</dbReference>
<reference evidence="8 9" key="1">
    <citation type="submission" date="2020-09" db="EMBL/GenBank/DDBJ databases">
        <title>Novel species in genus Gordonia.</title>
        <authorList>
            <person name="Zhang G."/>
        </authorList>
    </citation>
    <scope>NUCLEOTIDE SEQUENCE [LARGE SCALE GENOMIC DNA]</scope>
    <source>
        <strain evidence="8 9">ON-33</strain>
    </source>
</reference>
<evidence type="ECO:0000259" key="7">
    <source>
        <dbReference type="PROSITE" id="PS50850"/>
    </source>
</evidence>
<dbReference type="PROSITE" id="PS50850">
    <property type="entry name" value="MFS"/>
    <property type="match status" value="1"/>
</dbReference>
<feature type="transmembrane region" description="Helical" evidence="6">
    <location>
        <begin position="64"/>
        <end position="83"/>
    </location>
</feature>
<proteinExistence type="predicted"/>
<protein>
    <submittedName>
        <fullName evidence="8">MFS transporter</fullName>
    </submittedName>
</protein>
<dbReference type="PANTHER" id="PTHR43124:SF3">
    <property type="entry name" value="CHLORAMPHENICOL EFFLUX PUMP RV0191"/>
    <property type="match status" value="1"/>
</dbReference>
<dbReference type="InterPro" id="IPR036259">
    <property type="entry name" value="MFS_trans_sf"/>
</dbReference>
<feature type="transmembrane region" description="Helical" evidence="6">
    <location>
        <begin position="309"/>
        <end position="329"/>
    </location>
</feature>
<feature type="transmembrane region" description="Helical" evidence="6">
    <location>
        <begin position="221"/>
        <end position="242"/>
    </location>
</feature>
<feature type="transmembrane region" description="Helical" evidence="6">
    <location>
        <begin position="176"/>
        <end position="195"/>
    </location>
</feature>
<name>A0ABR7WE94_9ACTN</name>
<evidence type="ECO:0000313" key="9">
    <source>
        <dbReference type="Proteomes" id="UP000602395"/>
    </source>
</evidence>
<comment type="subcellular location">
    <subcellularLocation>
        <location evidence="1">Cell membrane</location>
        <topology evidence="1">Multi-pass membrane protein</topology>
    </subcellularLocation>
</comment>
<evidence type="ECO:0000313" key="8">
    <source>
        <dbReference type="EMBL" id="MBD1320970.1"/>
    </source>
</evidence>
<feature type="transmembrane region" description="Helical" evidence="6">
    <location>
        <begin position="285"/>
        <end position="303"/>
    </location>
</feature>
<keyword evidence="3 6" id="KW-0812">Transmembrane</keyword>